<dbReference type="PANTHER" id="PTHR46992:SF1">
    <property type="entry name" value="GYF DOMAIN-CONTAINING PROTEIN"/>
    <property type="match status" value="1"/>
</dbReference>
<dbReference type="SMART" id="SM00444">
    <property type="entry name" value="GYF"/>
    <property type="match status" value="1"/>
</dbReference>
<dbReference type="OrthoDB" id="6415790at2759"/>
<name>A0A9W7IN95_HIBTR</name>
<evidence type="ECO:0000313" key="5">
    <source>
        <dbReference type="Proteomes" id="UP001165190"/>
    </source>
</evidence>
<dbReference type="InterPro" id="IPR035445">
    <property type="entry name" value="GYF-like_dom_sf"/>
</dbReference>
<feature type="compositionally biased region" description="Basic and acidic residues" evidence="2">
    <location>
        <begin position="173"/>
        <end position="208"/>
    </location>
</feature>
<protein>
    <recommendedName>
        <fullName evidence="3">GYF domain-containing protein</fullName>
    </recommendedName>
</protein>
<feature type="region of interest" description="Disordered" evidence="2">
    <location>
        <begin position="1533"/>
        <end position="1562"/>
    </location>
</feature>
<organism evidence="4 5">
    <name type="scientific">Hibiscus trionum</name>
    <name type="common">Flower of an hour</name>
    <dbReference type="NCBI Taxonomy" id="183268"/>
    <lineage>
        <taxon>Eukaryota</taxon>
        <taxon>Viridiplantae</taxon>
        <taxon>Streptophyta</taxon>
        <taxon>Embryophyta</taxon>
        <taxon>Tracheophyta</taxon>
        <taxon>Spermatophyta</taxon>
        <taxon>Magnoliopsida</taxon>
        <taxon>eudicotyledons</taxon>
        <taxon>Gunneridae</taxon>
        <taxon>Pentapetalae</taxon>
        <taxon>rosids</taxon>
        <taxon>malvids</taxon>
        <taxon>Malvales</taxon>
        <taxon>Malvaceae</taxon>
        <taxon>Malvoideae</taxon>
        <taxon>Hibiscus</taxon>
    </lineage>
</organism>
<evidence type="ECO:0000256" key="1">
    <source>
        <dbReference type="SAM" id="Coils"/>
    </source>
</evidence>
<feature type="compositionally biased region" description="Basic and acidic residues" evidence="2">
    <location>
        <begin position="18"/>
        <end position="29"/>
    </location>
</feature>
<dbReference type="Gene3D" id="3.30.1490.40">
    <property type="match status" value="1"/>
</dbReference>
<gene>
    <name evidence="4" type="ORF">HRI_003483000</name>
</gene>
<dbReference type="Proteomes" id="UP001165190">
    <property type="component" value="Unassembled WGS sequence"/>
</dbReference>
<dbReference type="Pfam" id="PF02213">
    <property type="entry name" value="GYF"/>
    <property type="match status" value="1"/>
</dbReference>
<evidence type="ECO:0000313" key="4">
    <source>
        <dbReference type="EMBL" id="GMI98137.1"/>
    </source>
</evidence>
<dbReference type="PROSITE" id="PS50829">
    <property type="entry name" value="GYF"/>
    <property type="match status" value="1"/>
</dbReference>
<evidence type="ECO:0000259" key="3">
    <source>
        <dbReference type="PROSITE" id="PS50829"/>
    </source>
</evidence>
<keyword evidence="5" id="KW-1185">Reference proteome</keyword>
<proteinExistence type="predicted"/>
<dbReference type="EMBL" id="BSYR01000031">
    <property type="protein sequence ID" value="GMI98137.1"/>
    <property type="molecule type" value="Genomic_DNA"/>
</dbReference>
<keyword evidence="1" id="KW-0175">Coiled coil</keyword>
<feature type="region of interest" description="Disordered" evidence="2">
    <location>
        <begin position="1363"/>
        <end position="1386"/>
    </location>
</feature>
<accession>A0A9W7IN95</accession>
<sequence>MADRKLNLPNDLLPSKIGSDHSSKGWDGNLEEKGLTKLLDDTKDQPTSESSIPLSPQWLFSKVVDAKMLPAGVSADTRTADLPHGASGDPKLKDSWHLDGSQDKKEWRRAAPDLESSRHWREEERETSLLGRRDRRKEDRRIDISSTMDVPENRTLLSSERRQDVNSRGSGLESRRENKWSSRWGLEDKEKDSRNEKRTDAKKEDASSEKQALATGGRLASENDSRDKWRPRHRLEVHASGSASYRSAPGFSLERGRVERSNVGFTAGRGKPQSVSVIGALPVDKIKTFNAYCYPRGKLLDIYRKQKAAPNFDTLPDEMDHSSTITQKEIVEPLAFVPPYAEEEAVLGDIWKGKTTSSDVICDSFRDTSEEKHRFSVNRENSVESGEKAAVNNNYQGYHDETFYVSDSQMIMTKEMNSSKGGERYMTPSGIDVTNALGSDKEIDDGSTNYMDGLKSFDKRPVTDMKMEKDSGVKDNESSMQFGVGSDIPEGSSSLFGFQSLQPTLGRSQINVEGNNEAYSLESTAPPEELSLCYLDPQGVIQGPYLGIDIISWFEQGYFGTDLPVRLENAPEGSPFQELGEVMPHLRMNSGSASSVSAVTRMQIPDRFEGSLEETISSSPELKGSAIGHEQQQFLSAFETSGTNFQLRGPSQSYHSEHQYSEDQKLRKFAAAHADEINFLGRPGSAGAEPLKVSAEIQDPSGNPASHLSIANEFSKTNVPTRLGDEFLPEAWPDDYRRNVVFDPNIHPDSSGSRPLSHGEQEHNGLNLVQHLMSQKLPNEPLQEKNHFFHPLPHSTGFGVERSHSFDLMQSKNLNQQQSIHHSSPHMEHLLELQFEQQQQLELQRQQQRKLELQRQQQRQVELQQQHQRQLELQLQQKQQLELQRRQQQKQQLELQLRQQQQLELQLRQQQQLELQQRQQQHLELQQQQQLRHHQIKLLQQLEQQHLQQQHSQAQQLLLDQLLHPQISDTGYGQHIPDAARDNILDQVQLQRHLLNELRQHSHASGHLDSSLEQIIQAKINQSAAQGQQADFLDFMSMLPEEHQLRLQQEQFRAQQLSRALSQQQLEMEGGGQHAGPWSVDEVGQFVRNPSIHPQAQSVGLNDSDLHQKRFSSLEEQFSNLKRNHALQEQQQRGAFDPSATAFGRSTFSAPAPGMKVGDVNSRDLFEHLYMHSNNQLGSFSSGNHSLGRQISGDVYTSHPDLIESYQFRQNGQLENSWAEKQMQQLSLEADLQRRESEVDSSTWTSAGGIHENSKKTLMDLHQKLGIQSTQSSEVHDHYSTSSSRGRETFWPVSEPQTSNLPFNHFTDQELHGNGSFSEGPLNSGSFAEEQSFMLGSGDPFSSSYAGARLTAKSAVDKELLEGKEKRNGLKGMISRSGSVSGSEDNVLEPVETTLDCGDLQSRTHIRHGSLSSGGNGRLYNNEIGLDKPVGEDPYNDRLMSVMPKGRDKVSQVSSSQDVFSDQNTVPFVKQKNSTSLSTQAKRSVETEAAAKKDAVMRRASSFNDAAVSEASSFIEILKKPVHFHETEAAAYGSAFEPTSDATSQPPRSGKKKGKKGRQIDPALLGFKVTSNRILMGEIQHLDD</sequence>
<feature type="region of interest" description="Disordered" evidence="2">
    <location>
        <begin position="1"/>
        <end position="29"/>
    </location>
</feature>
<feature type="compositionally biased region" description="Basic and acidic residues" evidence="2">
    <location>
        <begin position="90"/>
        <end position="127"/>
    </location>
</feature>
<dbReference type="PANTHER" id="PTHR46992">
    <property type="entry name" value="GYF DOMAIN-CONTAINING PROTEIN"/>
    <property type="match status" value="1"/>
</dbReference>
<feature type="coiled-coil region" evidence="1">
    <location>
        <begin position="836"/>
        <end position="945"/>
    </location>
</feature>
<feature type="region of interest" description="Disordered" evidence="2">
    <location>
        <begin position="1269"/>
        <end position="1289"/>
    </location>
</feature>
<dbReference type="InterPro" id="IPR003169">
    <property type="entry name" value="GYF"/>
</dbReference>
<comment type="caution">
    <text evidence="4">The sequence shown here is derived from an EMBL/GenBank/DDBJ whole genome shotgun (WGS) entry which is preliminary data.</text>
</comment>
<dbReference type="SUPFAM" id="SSF55277">
    <property type="entry name" value="GYF domain"/>
    <property type="match status" value="1"/>
</dbReference>
<reference evidence="4" key="1">
    <citation type="submission" date="2023-05" db="EMBL/GenBank/DDBJ databases">
        <title>Genome and transcriptome analyses reveal genes involved in the formation of fine ridges on petal epidermal cells in Hibiscus trionum.</title>
        <authorList>
            <person name="Koshimizu S."/>
            <person name="Masuda S."/>
            <person name="Ishii T."/>
            <person name="Shirasu K."/>
            <person name="Hoshino A."/>
            <person name="Arita M."/>
        </authorList>
    </citation>
    <scope>NUCLEOTIDE SEQUENCE</scope>
    <source>
        <strain evidence="4">Hamamatsu line</strain>
    </source>
</reference>
<feature type="domain" description="GYF" evidence="3">
    <location>
        <begin position="529"/>
        <end position="580"/>
    </location>
</feature>
<evidence type="ECO:0000256" key="2">
    <source>
        <dbReference type="SAM" id="MobiDB-lite"/>
    </source>
</evidence>
<feature type="region of interest" description="Disordered" evidence="2">
    <location>
        <begin position="77"/>
        <end position="232"/>
    </location>
</feature>